<organism evidence="2">
    <name type="scientific">Culex pipiens</name>
    <name type="common">House mosquito</name>
    <dbReference type="NCBI Taxonomy" id="7175"/>
    <lineage>
        <taxon>Eukaryota</taxon>
        <taxon>Metazoa</taxon>
        <taxon>Ecdysozoa</taxon>
        <taxon>Arthropoda</taxon>
        <taxon>Hexapoda</taxon>
        <taxon>Insecta</taxon>
        <taxon>Pterygota</taxon>
        <taxon>Neoptera</taxon>
        <taxon>Endopterygota</taxon>
        <taxon>Diptera</taxon>
        <taxon>Nematocera</taxon>
        <taxon>Culicoidea</taxon>
        <taxon>Culicidae</taxon>
        <taxon>Culicinae</taxon>
        <taxon>Culicini</taxon>
        <taxon>Culex</taxon>
        <taxon>Culex</taxon>
    </lineage>
</organism>
<dbReference type="AlphaFoldDB" id="A0A8D8JIG2"/>
<feature type="region of interest" description="Disordered" evidence="1">
    <location>
        <begin position="1"/>
        <end position="35"/>
    </location>
</feature>
<accession>A0A8D8JIG2</accession>
<name>A0A8D8JIG2_CULPI</name>
<feature type="region of interest" description="Disordered" evidence="1">
    <location>
        <begin position="48"/>
        <end position="114"/>
    </location>
</feature>
<proteinExistence type="predicted"/>
<dbReference type="EMBL" id="HBUE01281947">
    <property type="protein sequence ID" value="CAG6569551.1"/>
    <property type="molecule type" value="Transcribed_RNA"/>
</dbReference>
<dbReference type="EMBL" id="HBUE01281945">
    <property type="protein sequence ID" value="CAG6569547.1"/>
    <property type="molecule type" value="Transcribed_RNA"/>
</dbReference>
<evidence type="ECO:0000256" key="1">
    <source>
        <dbReference type="SAM" id="MobiDB-lite"/>
    </source>
</evidence>
<reference evidence="2" key="1">
    <citation type="submission" date="2021-05" db="EMBL/GenBank/DDBJ databases">
        <authorList>
            <person name="Alioto T."/>
            <person name="Alioto T."/>
            <person name="Gomez Garrido J."/>
        </authorList>
    </citation>
    <scope>NUCLEOTIDE SEQUENCE</scope>
</reference>
<dbReference type="EMBL" id="HBUE01176433">
    <property type="protein sequence ID" value="CAG6518015.1"/>
    <property type="molecule type" value="Transcribed_RNA"/>
</dbReference>
<dbReference type="EMBL" id="HBUE01281946">
    <property type="protein sequence ID" value="CAG6569549.1"/>
    <property type="molecule type" value="Transcribed_RNA"/>
</dbReference>
<sequence length="114" mass="12487">MHRLLTRGPNDRQWHRMDRSGRSVRSLQVRVRSGHSVANKVPHAVLESTSAEARPVLPNMLRLPAERPTGDGRGHPERGPVRQVHLRRAPQADVHEKVLPGAAVSGLEADPAAG</sequence>
<evidence type="ECO:0000313" key="2">
    <source>
        <dbReference type="EMBL" id="CAG6569551.1"/>
    </source>
</evidence>
<feature type="compositionally biased region" description="Basic and acidic residues" evidence="1">
    <location>
        <begin position="9"/>
        <end position="21"/>
    </location>
</feature>
<protein>
    <submittedName>
        <fullName evidence="2">(northern house mosquito) hypothetical protein</fullName>
    </submittedName>
</protein>
<feature type="compositionally biased region" description="Basic and acidic residues" evidence="1">
    <location>
        <begin position="64"/>
        <end position="80"/>
    </location>
</feature>
<dbReference type="EMBL" id="HBUE01176434">
    <property type="protein sequence ID" value="CAG6518017.1"/>
    <property type="molecule type" value="Transcribed_RNA"/>
</dbReference>
<dbReference type="EMBL" id="HBUE01176435">
    <property type="protein sequence ID" value="CAG6518019.1"/>
    <property type="molecule type" value="Transcribed_RNA"/>
</dbReference>